<dbReference type="PANTHER" id="PTHR11999:SF70">
    <property type="entry name" value="MIP05841P"/>
    <property type="match status" value="1"/>
</dbReference>
<keyword evidence="3" id="KW-0210">Decarboxylase</keyword>
<reference evidence="8" key="1">
    <citation type="submission" date="2025-08" db="UniProtKB">
        <authorList>
            <consortium name="RefSeq"/>
        </authorList>
    </citation>
    <scope>IDENTIFICATION</scope>
    <source>
        <tissue evidence="8">Testes</tissue>
    </source>
</reference>
<dbReference type="InterPro" id="IPR015424">
    <property type="entry name" value="PyrdxlP-dep_Trfase"/>
</dbReference>
<comment type="cofactor">
    <cofactor evidence="1 6">
        <name>pyridoxal 5'-phosphate</name>
        <dbReference type="ChEBI" id="CHEBI:597326"/>
    </cofactor>
</comment>
<dbReference type="InterPro" id="IPR010977">
    <property type="entry name" value="Aromatic_deC"/>
</dbReference>
<dbReference type="InterPro" id="IPR015422">
    <property type="entry name" value="PyrdxlP-dep_Trfase_small"/>
</dbReference>
<evidence type="ECO:0000313" key="7">
    <source>
        <dbReference type="Proteomes" id="UP000694865"/>
    </source>
</evidence>
<evidence type="ECO:0000256" key="4">
    <source>
        <dbReference type="ARBA" id="ARBA00022898"/>
    </source>
</evidence>
<dbReference type="Pfam" id="PF00282">
    <property type="entry name" value="Pyridoxal_deC"/>
    <property type="match status" value="1"/>
</dbReference>
<dbReference type="RefSeq" id="XP_006813622.1">
    <property type="nucleotide sequence ID" value="XM_006813559.1"/>
</dbReference>
<evidence type="ECO:0000256" key="5">
    <source>
        <dbReference type="ARBA" id="ARBA00023239"/>
    </source>
</evidence>
<proteinExistence type="inferred from homology"/>
<name>A0ABM0M0T1_SACKO</name>
<evidence type="ECO:0000256" key="3">
    <source>
        <dbReference type="ARBA" id="ARBA00022793"/>
    </source>
</evidence>
<evidence type="ECO:0000313" key="8">
    <source>
        <dbReference type="RefSeq" id="XP_006813622.1"/>
    </source>
</evidence>
<organism evidence="7 8">
    <name type="scientific">Saccoglossus kowalevskii</name>
    <name type="common">Acorn worm</name>
    <dbReference type="NCBI Taxonomy" id="10224"/>
    <lineage>
        <taxon>Eukaryota</taxon>
        <taxon>Metazoa</taxon>
        <taxon>Hemichordata</taxon>
        <taxon>Enteropneusta</taxon>
        <taxon>Harrimaniidae</taxon>
        <taxon>Saccoglossus</taxon>
    </lineage>
</organism>
<evidence type="ECO:0000256" key="1">
    <source>
        <dbReference type="ARBA" id="ARBA00001933"/>
    </source>
</evidence>
<dbReference type="PANTHER" id="PTHR11999">
    <property type="entry name" value="GROUP II PYRIDOXAL-5-PHOSPHATE DECARBOXYLASE"/>
    <property type="match status" value="1"/>
</dbReference>
<comment type="similarity">
    <text evidence="2 6">Belongs to the group II decarboxylase family.</text>
</comment>
<dbReference type="InterPro" id="IPR015421">
    <property type="entry name" value="PyrdxlP-dep_Trfase_major"/>
</dbReference>
<keyword evidence="4 6" id="KW-0663">Pyridoxal phosphate</keyword>
<keyword evidence="7" id="KW-1185">Reference proteome</keyword>
<dbReference type="Proteomes" id="UP000694865">
    <property type="component" value="Unplaced"/>
</dbReference>
<keyword evidence="5 6" id="KW-0456">Lyase</keyword>
<protein>
    <submittedName>
        <fullName evidence="8">Probable tyrosine decarboxylase 2-like</fullName>
    </submittedName>
</protein>
<accession>A0ABM0M0T1</accession>
<gene>
    <name evidence="8" type="primary">LOC102807998</name>
</gene>
<dbReference type="GeneID" id="102807998"/>
<sequence length="481" mass="53927">MADVQSELELDENTRRLYLSKVNEIVEEHMRSVEGNKLKPYGLKSDKGAGIRNNGIDEHGADLDEILNAVKDHVLHDGLQSNHSNNFAYLCPGGVFSSALASYLAAYTNPYVGSFETNPAGVRMEHMVIDWVAGMMGFPAGYAGNITPGGSNATLLAVTAARENINVRCGDYNRLVVYITDWTHQCFRKALFTAGLKETVIRKVPVDAEYRMDVKILKALIAQDIEEELIPFMIGSTIGTAVIGAVDAIGRIADVANEYGIWLHVDAAYGGFFVLVEELKDYFNDVCRCDSIIVDPHKCITTTLFMPFGYGIFIVKKGKILQSCFRHDSLFVTTMQDEEESPVNISIERTKPFRALGLWLPLRLHGVAAFRRCLEEKLCLARYMYRSLKEIPGFRVGPYPQLTIVLFKYDTGNETRNNDINRELHNAILKDGHFYISSAIIDNNFFLRTCILNSRSHRNVIDEFLSTLKKLTTCLLQTLGP</sequence>
<evidence type="ECO:0000256" key="2">
    <source>
        <dbReference type="ARBA" id="ARBA00009533"/>
    </source>
</evidence>
<evidence type="ECO:0000256" key="6">
    <source>
        <dbReference type="RuleBase" id="RU000382"/>
    </source>
</evidence>
<dbReference type="Gene3D" id="3.40.640.10">
    <property type="entry name" value="Type I PLP-dependent aspartate aminotransferase-like (Major domain)"/>
    <property type="match status" value="1"/>
</dbReference>
<dbReference type="InterPro" id="IPR002129">
    <property type="entry name" value="PyrdxlP-dep_de-COase"/>
</dbReference>
<dbReference type="Gene3D" id="3.90.1150.10">
    <property type="entry name" value="Aspartate Aminotransferase, domain 1"/>
    <property type="match status" value="1"/>
</dbReference>
<dbReference type="SUPFAM" id="SSF53383">
    <property type="entry name" value="PLP-dependent transferases"/>
    <property type="match status" value="1"/>
</dbReference>